<dbReference type="RefSeq" id="WP_274688900.1">
    <property type="nucleotide sequence ID" value="NZ_JAPMOU010000011.1"/>
</dbReference>
<sequence>MPAIFSVSQIANLHTYQETPKTFSDTFSGVLSNGNRAKLLQADSKSRERFYQHTKPYSTPLNNNLNKLARLKIIRILSQGEQNATNQQASTTSIPLVAANLTTFAKDIFCNVQGDVSYLDVVVAKQSQGLVDLLKFYYFYAKEELLEVIKLSELTEQFEIRELDTIIDKLKTQAIRNQNKKQIIADDEYQQLMKYIPEVFINILLINLTYLRQTKPTPI</sequence>
<gene>
    <name evidence="1" type="ORF">ORQ98_11240</name>
</gene>
<dbReference type="EMBL" id="JAPMOU010000011">
    <property type="protein sequence ID" value="MDE1462545.1"/>
    <property type="molecule type" value="Genomic_DNA"/>
</dbReference>
<organism evidence="1 2">
    <name type="scientific">Spartinivicinus poritis</name>
    <dbReference type="NCBI Taxonomy" id="2994640"/>
    <lineage>
        <taxon>Bacteria</taxon>
        <taxon>Pseudomonadati</taxon>
        <taxon>Pseudomonadota</taxon>
        <taxon>Gammaproteobacteria</taxon>
        <taxon>Oceanospirillales</taxon>
        <taxon>Zooshikellaceae</taxon>
        <taxon>Spartinivicinus</taxon>
    </lineage>
</organism>
<accession>A0ABT5U853</accession>
<reference evidence="1 2" key="1">
    <citation type="submission" date="2022-11" db="EMBL/GenBank/DDBJ databases">
        <title>Spartinivicinus poritis sp. nov., isolated from scleractinian coral Porites lutea.</title>
        <authorList>
            <person name="Zhang G."/>
            <person name="Cai L."/>
            <person name="Wei Q."/>
        </authorList>
    </citation>
    <scope>NUCLEOTIDE SEQUENCE [LARGE SCALE GENOMIC DNA]</scope>
    <source>
        <strain evidence="1 2">A2-2</strain>
    </source>
</reference>
<comment type="caution">
    <text evidence="1">The sequence shown here is derived from an EMBL/GenBank/DDBJ whole genome shotgun (WGS) entry which is preliminary data.</text>
</comment>
<protein>
    <submittedName>
        <fullName evidence="1">Uncharacterized protein</fullName>
    </submittedName>
</protein>
<evidence type="ECO:0000313" key="1">
    <source>
        <dbReference type="EMBL" id="MDE1462545.1"/>
    </source>
</evidence>
<proteinExistence type="predicted"/>
<keyword evidence="2" id="KW-1185">Reference proteome</keyword>
<evidence type="ECO:0000313" key="2">
    <source>
        <dbReference type="Proteomes" id="UP001528823"/>
    </source>
</evidence>
<name>A0ABT5U853_9GAMM</name>
<dbReference type="Proteomes" id="UP001528823">
    <property type="component" value="Unassembled WGS sequence"/>
</dbReference>